<feature type="domain" description="EF-hand" evidence="3">
    <location>
        <begin position="655"/>
        <end position="683"/>
    </location>
</feature>
<sequence>MSSKVSKSLPTPINSDANNQSLNPTIHTATSKGPNTPYTVSLLGTQAQIVSWPSKECWAEPKARDLLVGSLNVDKYYREPTLFNPLLDIEDFRVHEQLNGPRKRKASDGILFTPPSISTAYTSVNLSCPIFLHKFKMHDDTWMAPPPQTLTTPTRVEGSNFTLNSGKFSTGSNGNPSLSKQKGRPRGKKAIAINENCKCKKRGRPPKKSTRILPHLSPSKGASHPKMVLEALSLPKVIGKAILHSRNYLTKGLCRKIGNGNSTSIWFDPWVPGNNLQPRSEVSVGMSLVSNFISQNQWNEELIRHWFYDDDAKRILNITLPNRPSKDSWLWLSESNGVFSIKSAYRVIRNLRNRATIERKWRTVWGAKIHKRLKMFWWKNLSNCLLTREKLRSFLPIPDYHCPLCSLALESSLNLFRECSFARAIWFGCSWNVRTSEANCPNWDSWLNWFVMEDNRPGRVHYHILLGPAGVFESIWKERNSLVHGRNSTPLAVILTHINRRLDELAKVHQPAGSIQPNWLPPTAGWLMCNTDVAVGESHTAGAAVFKNEDGAIIKIYTFRIGYHDPLAGEIVARYGAKMANSSQMYGPTVYQKNIAGNCCVIATNGVKAVPYSETQLKSKFRLSDANGDGRLSKQELRNAFASLGSFAPGWRAFRALRRADKNRDGFIDEEELDKVVKYAAKRGYTIRD</sequence>
<dbReference type="EnsemblPlants" id="evm.model.02.358">
    <property type="protein sequence ID" value="cds.evm.model.02.358"/>
    <property type="gene ID" value="evm.TU.02.358"/>
</dbReference>
<evidence type="ECO:0000313" key="5">
    <source>
        <dbReference type="Proteomes" id="UP000596661"/>
    </source>
</evidence>
<dbReference type="CDD" id="cd00051">
    <property type="entry name" value="EFh"/>
    <property type="match status" value="1"/>
</dbReference>
<dbReference type="SMART" id="SM00054">
    <property type="entry name" value="EFh"/>
    <property type="match status" value="2"/>
</dbReference>
<feature type="region of interest" description="Disordered" evidence="2">
    <location>
        <begin position="152"/>
        <end position="221"/>
    </location>
</feature>
<name>A0A803P0Q6_CANSA</name>
<evidence type="ECO:0000256" key="1">
    <source>
        <dbReference type="ARBA" id="ARBA00022837"/>
    </source>
</evidence>
<dbReference type="AlphaFoldDB" id="A0A803P0Q6"/>
<dbReference type="InterPro" id="IPR011992">
    <property type="entry name" value="EF-hand-dom_pair"/>
</dbReference>
<dbReference type="PROSITE" id="PS50222">
    <property type="entry name" value="EF_HAND_2"/>
    <property type="match status" value="2"/>
</dbReference>
<reference evidence="4" key="2">
    <citation type="submission" date="2021-03" db="UniProtKB">
        <authorList>
            <consortium name="EnsemblPlants"/>
        </authorList>
    </citation>
    <scope>IDENTIFICATION</scope>
</reference>
<dbReference type="InterPro" id="IPR002048">
    <property type="entry name" value="EF_hand_dom"/>
</dbReference>
<feature type="compositionally biased region" description="Polar residues" evidence="2">
    <location>
        <begin position="152"/>
        <end position="180"/>
    </location>
</feature>
<feature type="region of interest" description="Disordered" evidence="2">
    <location>
        <begin position="1"/>
        <end position="34"/>
    </location>
</feature>
<dbReference type="GO" id="GO:0005509">
    <property type="term" value="F:calcium ion binding"/>
    <property type="evidence" value="ECO:0007669"/>
    <property type="project" value="InterPro"/>
</dbReference>
<dbReference type="Gramene" id="evm.model.02.358">
    <property type="protein sequence ID" value="cds.evm.model.02.358"/>
    <property type="gene ID" value="evm.TU.02.358"/>
</dbReference>
<accession>A0A803P0Q6</accession>
<evidence type="ECO:0000256" key="2">
    <source>
        <dbReference type="SAM" id="MobiDB-lite"/>
    </source>
</evidence>
<dbReference type="InterPro" id="IPR026960">
    <property type="entry name" value="RVT-Znf"/>
</dbReference>
<dbReference type="Pfam" id="PF13202">
    <property type="entry name" value="EF-hand_5"/>
    <property type="match status" value="1"/>
</dbReference>
<organism evidence="4 5">
    <name type="scientific">Cannabis sativa</name>
    <name type="common">Hemp</name>
    <name type="synonym">Marijuana</name>
    <dbReference type="NCBI Taxonomy" id="3483"/>
    <lineage>
        <taxon>Eukaryota</taxon>
        <taxon>Viridiplantae</taxon>
        <taxon>Streptophyta</taxon>
        <taxon>Embryophyta</taxon>
        <taxon>Tracheophyta</taxon>
        <taxon>Spermatophyta</taxon>
        <taxon>Magnoliopsida</taxon>
        <taxon>eudicotyledons</taxon>
        <taxon>Gunneridae</taxon>
        <taxon>Pentapetalae</taxon>
        <taxon>rosids</taxon>
        <taxon>fabids</taxon>
        <taxon>Rosales</taxon>
        <taxon>Cannabaceae</taxon>
        <taxon>Cannabis</taxon>
    </lineage>
</organism>
<dbReference type="Pfam" id="PF13405">
    <property type="entry name" value="EF-hand_6"/>
    <property type="match status" value="1"/>
</dbReference>
<dbReference type="Pfam" id="PF13966">
    <property type="entry name" value="zf-RVT"/>
    <property type="match status" value="1"/>
</dbReference>
<keyword evidence="5" id="KW-1185">Reference proteome</keyword>
<dbReference type="Gene3D" id="1.10.238.10">
    <property type="entry name" value="EF-hand"/>
    <property type="match status" value="1"/>
</dbReference>
<evidence type="ECO:0000313" key="4">
    <source>
        <dbReference type="EnsemblPlants" id="cds.evm.model.02.358"/>
    </source>
</evidence>
<dbReference type="Proteomes" id="UP000596661">
    <property type="component" value="Chromosome 2"/>
</dbReference>
<keyword evidence="1" id="KW-0106">Calcium</keyword>
<dbReference type="InterPro" id="IPR018247">
    <property type="entry name" value="EF_Hand_1_Ca_BS"/>
</dbReference>
<dbReference type="EMBL" id="UZAU01000103">
    <property type="status" value="NOT_ANNOTATED_CDS"/>
    <property type="molecule type" value="Genomic_DNA"/>
</dbReference>
<evidence type="ECO:0000259" key="3">
    <source>
        <dbReference type="PROSITE" id="PS50222"/>
    </source>
</evidence>
<proteinExistence type="predicted"/>
<protein>
    <recommendedName>
        <fullName evidence="3">EF-hand domain-containing protein</fullName>
    </recommendedName>
</protein>
<feature type="compositionally biased region" description="Basic residues" evidence="2">
    <location>
        <begin position="199"/>
        <end position="210"/>
    </location>
</feature>
<reference evidence="4" key="1">
    <citation type="submission" date="2018-11" db="EMBL/GenBank/DDBJ databases">
        <authorList>
            <person name="Grassa J C."/>
        </authorList>
    </citation>
    <scope>NUCLEOTIDE SEQUENCE [LARGE SCALE GENOMIC DNA]</scope>
</reference>
<feature type="domain" description="EF-hand" evidence="3">
    <location>
        <begin position="612"/>
        <end position="647"/>
    </location>
</feature>
<dbReference type="SUPFAM" id="SSF47473">
    <property type="entry name" value="EF-hand"/>
    <property type="match status" value="1"/>
</dbReference>
<dbReference type="PROSITE" id="PS00018">
    <property type="entry name" value="EF_HAND_1"/>
    <property type="match status" value="2"/>
</dbReference>